<evidence type="ECO:0000313" key="2">
    <source>
        <dbReference type="EMBL" id="PPJ58245.1"/>
    </source>
</evidence>
<feature type="compositionally biased region" description="Polar residues" evidence="1">
    <location>
        <begin position="10"/>
        <end position="27"/>
    </location>
</feature>
<organism evidence="2 3">
    <name type="scientific">Cercospora berteroae</name>
    <dbReference type="NCBI Taxonomy" id="357750"/>
    <lineage>
        <taxon>Eukaryota</taxon>
        <taxon>Fungi</taxon>
        <taxon>Dikarya</taxon>
        <taxon>Ascomycota</taxon>
        <taxon>Pezizomycotina</taxon>
        <taxon>Dothideomycetes</taxon>
        <taxon>Dothideomycetidae</taxon>
        <taxon>Mycosphaerellales</taxon>
        <taxon>Mycosphaerellaceae</taxon>
        <taxon>Cercospora</taxon>
    </lineage>
</organism>
<gene>
    <name evidence="2" type="ORF">CBER1_08265</name>
</gene>
<dbReference type="AlphaFoldDB" id="A0A2S6CET4"/>
<reference evidence="3" key="1">
    <citation type="journal article" date="2017" name="bioRxiv">
        <title>Conservation of a gene cluster reveals novel cercosporin biosynthetic mechanisms and extends production to the genus Colletotrichum.</title>
        <authorList>
            <person name="de Jonge R."/>
            <person name="Ebert M.K."/>
            <person name="Huitt-Roehl C.R."/>
            <person name="Pal P."/>
            <person name="Suttle J.C."/>
            <person name="Spanner R.E."/>
            <person name="Neubauer J.D."/>
            <person name="Jurick W.M.II."/>
            <person name="Stott K.A."/>
            <person name="Secor G.A."/>
            <person name="Thomma B.P.H.J."/>
            <person name="Van de Peer Y."/>
            <person name="Townsend C.A."/>
            <person name="Bolton M.D."/>
        </authorList>
    </citation>
    <scope>NUCLEOTIDE SEQUENCE [LARGE SCALE GENOMIC DNA]</scope>
    <source>
        <strain evidence="3">CBS538.71</strain>
    </source>
</reference>
<dbReference type="EMBL" id="PNEN01000468">
    <property type="protein sequence ID" value="PPJ58245.1"/>
    <property type="molecule type" value="Genomic_DNA"/>
</dbReference>
<comment type="caution">
    <text evidence="2">The sequence shown here is derived from an EMBL/GenBank/DDBJ whole genome shotgun (WGS) entry which is preliminary data.</text>
</comment>
<sequence>MANDKAAKQMENSNNITSKMESPSTDYIDQRKPGNADGKSMSEIAGSSVDEVTAPELNGKVDKMPAAEGGALGAEQSDACHNLFNTVELLENILSKLPVKDLLFAQSVWAVLCTAGLKPVTIHHVKGMVDLDDVFLAKPNAADTPGVKLLRSYMDTWVNPLLYGALGQQDLATYLLDRTREACEEDSFTRPDASCRRMNPSYPSLVVPDSLSSIEPELAPYGLSKEAISRLVAGHVITELEESARVNGHATVSLACGIMQKCDTAGQLAIELHRLKQQEENEMPANSRMP</sequence>
<proteinExistence type="predicted"/>
<feature type="region of interest" description="Disordered" evidence="1">
    <location>
        <begin position="1"/>
        <end position="52"/>
    </location>
</feature>
<dbReference type="OrthoDB" id="3650280at2759"/>
<accession>A0A2S6CET4</accession>
<dbReference type="Proteomes" id="UP000237631">
    <property type="component" value="Unassembled WGS sequence"/>
</dbReference>
<dbReference type="STRING" id="357750.A0A2S6CET4"/>
<keyword evidence="3" id="KW-1185">Reference proteome</keyword>
<name>A0A2S6CET4_9PEZI</name>
<evidence type="ECO:0000313" key="3">
    <source>
        <dbReference type="Proteomes" id="UP000237631"/>
    </source>
</evidence>
<evidence type="ECO:0000256" key="1">
    <source>
        <dbReference type="SAM" id="MobiDB-lite"/>
    </source>
</evidence>
<protein>
    <submittedName>
        <fullName evidence="2">Uncharacterized protein</fullName>
    </submittedName>
</protein>